<protein>
    <recommendedName>
        <fullName evidence="3">Thiaminase-2/PQQC domain-containing protein</fullName>
    </recommendedName>
</protein>
<gene>
    <name evidence="4" type="ORF">KTA_41510</name>
</gene>
<organism evidence="4">
    <name type="scientific">Thermogemmatispora argillosa</name>
    <dbReference type="NCBI Taxonomy" id="2045280"/>
    <lineage>
        <taxon>Bacteria</taxon>
        <taxon>Bacillati</taxon>
        <taxon>Chloroflexota</taxon>
        <taxon>Ktedonobacteria</taxon>
        <taxon>Thermogemmatisporales</taxon>
        <taxon>Thermogemmatisporaceae</taxon>
        <taxon>Thermogemmatispora</taxon>
    </lineage>
</organism>
<dbReference type="PANTHER" id="PTHR40279">
    <property type="entry name" value="PQQC-LIKE PROTEIN"/>
    <property type="match status" value="1"/>
</dbReference>
<sequence length="227" mass="25475">MEWFDHLLTADLPERAALRALREGILRHPFWSGVETGTLARERLGLFALQDWLIVQDAYRLDGLAIAQAAPDLELQEMLIDKLAAKKGGPELLIRFGEAVGVPRTAFARVVPLAGCQALLNFFYWVLETGSPGEWLVAVGASEEIFARLCLRVYPALLHHYGLEASQAAFFSAHDAIGQQITPLQRWLSRQSFGPAEQQRLIRVMRLSYEYEIQFYDALLQAPLASP</sequence>
<evidence type="ECO:0000256" key="1">
    <source>
        <dbReference type="ARBA" id="ARBA00004948"/>
    </source>
</evidence>
<dbReference type="AlphaFoldDB" id="A0A455T909"/>
<keyword evidence="2" id="KW-0560">Oxidoreductase</keyword>
<dbReference type="InterPro" id="IPR004305">
    <property type="entry name" value="Thiaminase-2/PQQC"/>
</dbReference>
<accession>A0A455T909</accession>
<feature type="domain" description="Thiaminase-2/PQQC" evidence="3">
    <location>
        <begin position="16"/>
        <end position="221"/>
    </location>
</feature>
<reference evidence="4" key="1">
    <citation type="submission" date="2018-12" db="EMBL/GenBank/DDBJ databases">
        <title>Novel natural products biosynthetic potential of the class Ktedonobacteria.</title>
        <authorList>
            <person name="Zheng Y."/>
            <person name="Saitou A."/>
            <person name="Wang C.M."/>
            <person name="Toyoda A."/>
            <person name="Minakuchi Y."/>
            <person name="Sekiguchi Y."/>
            <person name="Ueda K."/>
            <person name="Takano H."/>
            <person name="Sakai Y."/>
            <person name="Yokota A."/>
            <person name="Yabe S."/>
        </authorList>
    </citation>
    <scope>NUCLEOTIDE SEQUENCE</scope>
    <source>
        <strain evidence="4">A3-2</strain>
    </source>
</reference>
<dbReference type="PANTHER" id="PTHR40279:SF3">
    <property type="entry name" value="4-AMINOBENZOATE SYNTHASE"/>
    <property type="match status" value="1"/>
</dbReference>
<name>A0A455T909_9CHLR</name>
<proteinExistence type="predicted"/>
<dbReference type="Gene3D" id="1.20.910.10">
    <property type="entry name" value="Heme oxygenase-like"/>
    <property type="match status" value="1"/>
</dbReference>
<dbReference type="SUPFAM" id="SSF48613">
    <property type="entry name" value="Heme oxygenase-like"/>
    <property type="match status" value="1"/>
</dbReference>
<evidence type="ECO:0000256" key="2">
    <source>
        <dbReference type="ARBA" id="ARBA00023002"/>
    </source>
</evidence>
<dbReference type="GO" id="GO:0016491">
    <property type="term" value="F:oxidoreductase activity"/>
    <property type="evidence" value="ECO:0007669"/>
    <property type="project" value="UniProtKB-KW"/>
</dbReference>
<dbReference type="InterPro" id="IPR016084">
    <property type="entry name" value="Haem_Oase-like_multi-hlx"/>
</dbReference>
<evidence type="ECO:0000313" key="4">
    <source>
        <dbReference type="EMBL" id="BBH95952.1"/>
    </source>
</evidence>
<dbReference type="InterPro" id="IPR039068">
    <property type="entry name" value="PqqC-like"/>
</dbReference>
<dbReference type="EMBL" id="AP019377">
    <property type="protein sequence ID" value="BBH95952.1"/>
    <property type="molecule type" value="Genomic_DNA"/>
</dbReference>
<comment type="pathway">
    <text evidence="1">Cofactor biosynthesis; thiamine diphosphate biosynthesis.</text>
</comment>
<dbReference type="Pfam" id="PF03070">
    <property type="entry name" value="TENA_THI-4"/>
    <property type="match status" value="1"/>
</dbReference>
<evidence type="ECO:0000259" key="3">
    <source>
        <dbReference type="Pfam" id="PF03070"/>
    </source>
</evidence>